<dbReference type="AlphaFoldDB" id="A0A1G7JIW7"/>
<evidence type="ECO:0000313" key="2">
    <source>
        <dbReference type="Proteomes" id="UP000199072"/>
    </source>
</evidence>
<evidence type="ECO:0000313" key="1">
    <source>
        <dbReference type="EMBL" id="SDF24870.1"/>
    </source>
</evidence>
<organism evidence="1 2">
    <name type="scientific">Mucilaginibacter pineti</name>
    <dbReference type="NCBI Taxonomy" id="1391627"/>
    <lineage>
        <taxon>Bacteria</taxon>
        <taxon>Pseudomonadati</taxon>
        <taxon>Bacteroidota</taxon>
        <taxon>Sphingobacteriia</taxon>
        <taxon>Sphingobacteriales</taxon>
        <taxon>Sphingobacteriaceae</taxon>
        <taxon>Mucilaginibacter</taxon>
    </lineage>
</organism>
<gene>
    <name evidence="1" type="ORF">SAMN05216464_1151</name>
</gene>
<keyword evidence="2" id="KW-1185">Reference proteome</keyword>
<accession>A0A1G7JIW7</accession>
<dbReference type="Proteomes" id="UP000199072">
    <property type="component" value="Unassembled WGS sequence"/>
</dbReference>
<sequence length="29" mass="3489">MSRKSLTKFFIDNLYSETYMVKTPMLSEK</sequence>
<protein>
    <submittedName>
        <fullName evidence="1">Uncharacterized protein</fullName>
    </submittedName>
</protein>
<proteinExistence type="predicted"/>
<reference evidence="1 2" key="1">
    <citation type="submission" date="2016-10" db="EMBL/GenBank/DDBJ databases">
        <authorList>
            <person name="de Groot N.N."/>
        </authorList>
    </citation>
    <scope>NUCLEOTIDE SEQUENCE [LARGE SCALE GENOMIC DNA]</scope>
    <source>
        <strain evidence="1 2">47C3B</strain>
    </source>
</reference>
<dbReference type="EMBL" id="FNAI01000015">
    <property type="protein sequence ID" value="SDF24870.1"/>
    <property type="molecule type" value="Genomic_DNA"/>
</dbReference>
<name>A0A1G7JIW7_9SPHI</name>